<evidence type="ECO:0000313" key="3">
    <source>
        <dbReference type="Proteomes" id="UP000617734"/>
    </source>
</evidence>
<reference evidence="2" key="1">
    <citation type="journal article" date="2014" name="Int. J. Syst. Evol. Microbiol.">
        <title>Complete genome sequence of Corynebacterium casei LMG S-19264T (=DSM 44701T), isolated from a smear-ripened cheese.</title>
        <authorList>
            <consortium name="US DOE Joint Genome Institute (JGI-PGF)"/>
            <person name="Walter F."/>
            <person name="Albersmeier A."/>
            <person name="Kalinowski J."/>
            <person name="Ruckert C."/>
        </authorList>
    </citation>
    <scope>NUCLEOTIDE SEQUENCE</scope>
    <source>
        <strain evidence="2">JCM 4646</strain>
    </source>
</reference>
<evidence type="ECO:0000256" key="1">
    <source>
        <dbReference type="SAM" id="Phobius"/>
    </source>
</evidence>
<keyword evidence="1" id="KW-0812">Transmembrane</keyword>
<dbReference type="RefSeq" id="WP_190209168.1">
    <property type="nucleotide sequence ID" value="NZ_BNBO01000002.1"/>
</dbReference>
<gene>
    <name evidence="2" type="ORF">GCM10018781_06030</name>
</gene>
<organism evidence="2 3">
    <name type="scientific">Kitasatospora indigofera</name>
    <dbReference type="NCBI Taxonomy" id="67307"/>
    <lineage>
        <taxon>Bacteria</taxon>
        <taxon>Bacillati</taxon>
        <taxon>Actinomycetota</taxon>
        <taxon>Actinomycetes</taxon>
        <taxon>Kitasatosporales</taxon>
        <taxon>Streptomycetaceae</taxon>
        <taxon>Kitasatospora</taxon>
    </lineage>
</organism>
<dbReference type="GeneID" id="95351133"/>
<keyword evidence="3" id="KW-1185">Reference proteome</keyword>
<name>A0A919FCZ3_9ACTN</name>
<proteinExistence type="predicted"/>
<protein>
    <recommendedName>
        <fullName evidence="4">Septum formation-related domain-containing protein</fullName>
    </recommendedName>
</protein>
<sequence>MSTEPPPAAASRPPRGLVLAVAAVLVLLLGVTATVLLWPEHRPVALPPPAPSPTVSTPAPAPTPTPTPTKVLPYPFFPVGTCLDHPQLSKVITKSEARPCEGSHDAESVANVLLPEGLTSDSQIGRALREACAPAVDAAEKRQGGGGPFYGFPLGPYLAYYQQGMRDGTCTLAVSNKQGGTKLTGQLR</sequence>
<keyword evidence="1" id="KW-0472">Membrane</keyword>
<dbReference type="AlphaFoldDB" id="A0A919FCZ3"/>
<evidence type="ECO:0000313" key="2">
    <source>
        <dbReference type="EMBL" id="GHH60763.1"/>
    </source>
</evidence>
<evidence type="ECO:0008006" key="4">
    <source>
        <dbReference type="Google" id="ProtNLM"/>
    </source>
</evidence>
<reference evidence="2" key="2">
    <citation type="submission" date="2020-09" db="EMBL/GenBank/DDBJ databases">
        <authorList>
            <person name="Sun Q."/>
            <person name="Ohkuma M."/>
        </authorList>
    </citation>
    <scope>NUCLEOTIDE SEQUENCE</scope>
    <source>
        <strain evidence="2">JCM 4646</strain>
    </source>
</reference>
<keyword evidence="1" id="KW-1133">Transmembrane helix</keyword>
<dbReference type="Proteomes" id="UP000617734">
    <property type="component" value="Unassembled WGS sequence"/>
</dbReference>
<dbReference type="EMBL" id="BNBO01000002">
    <property type="protein sequence ID" value="GHH60763.1"/>
    <property type="molecule type" value="Genomic_DNA"/>
</dbReference>
<comment type="caution">
    <text evidence="2">The sequence shown here is derived from an EMBL/GenBank/DDBJ whole genome shotgun (WGS) entry which is preliminary data.</text>
</comment>
<feature type="transmembrane region" description="Helical" evidence="1">
    <location>
        <begin position="16"/>
        <end position="38"/>
    </location>
</feature>
<accession>A0A919FCZ3</accession>